<dbReference type="EMBL" id="VKKZ01000003">
    <property type="protein sequence ID" value="KAA6438033.1"/>
    <property type="molecule type" value="Genomic_DNA"/>
</dbReference>
<comment type="caution">
    <text evidence="2">The sequence shown here is derived from an EMBL/GenBank/DDBJ whole genome shotgun (WGS) entry which is preliminary data.</text>
</comment>
<sequence length="136" mass="16023">MDLSENQSKRLDELLAELYKTGYLHEDFLEVFFNNDLKMASAYLEVLRKHQLLGEEIPYEESTIPHVVFAEDKVVPLFIENGGFHRLYKKTKQEQRIIDLEEENKSLEVWKNRSELYILAFSTGSAIVTWLILHFS</sequence>
<evidence type="ECO:0000313" key="5">
    <source>
        <dbReference type="Proteomes" id="UP001570846"/>
    </source>
</evidence>
<evidence type="ECO:0000313" key="2">
    <source>
        <dbReference type="EMBL" id="KAA6438033.1"/>
    </source>
</evidence>
<accession>A0A5M8QU90</accession>
<dbReference type="OrthoDB" id="794630at2"/>
<proteinExistence type="predicted"/>
<dbReference type="RefSeq" id="WP_149096719.1">
    <property type="nucleotide sequence ID" value="NZ_BMMG01000013.1"/>
</dbReference>
<gene>
    <name evidence="3" type="ORF">ACD591_21140</name>
    <name evidence="2" type="ORF">FOE74_00820</name>
</gene>
<keyword evidence="1" id="KW-0812">Transmembrane</keyword>
<evidence type="ECO:0000313" key="4">
    <source>
        <dbReference type="Proteomes" id="UP000323866"/>
    </source>
</evidence>
<dbReference type="Proteomes" id="UP001570846">
    <property type="component" value="Unassembled WGS sequence"/>
</dbReference>
<dbReference type="AlphaFoldDB" id="A0A5M8QU90"/>
<protein>
    <submittedName>
        <fullName evidence="2">Uncharacterized protein</fullName>
    </submittedName>
</protein>
<organism evidence="2 4">
    <name type="scientific">Rufibacter glacialis</name>
    <dbReference type="NCBI Taxonomy" id="1259555"/>
    <lineage>
        <taxon>Bacteria</taxon>
        <taxon>Pseudomonadati</taxon>
        <taxon>Bacteroidota</taxon>
        <taxon>Cytophagia</taxon>
        <taxon>Cytophagales</taxon>
        <taxon>Hymenobacteraceae</taxon>
        <taxon>Rufibacter</taxon>
    </lineage>
</organism>
<dbReference type="Proteomes" id="UP000323866">
    <property type="component" value="Unassembled WGS sequence"/>
</dbReference>
<keyword evidence="5" id="KW-1185">Reference proteome</keyword>
<reference evidence="2 4" key="1">
    <citation type="submission" date="2019-07" db="EMBL/GenBank/DDBJ databases">
        <authorList>
            <person name="Qu J.-H."/>
        </authorList>
    </citation>
    <scope>NUCLEOTIDE SEQUENCE [LARGE SCALE GENOMIC DNA]</scope>
    <source>
        <strain evidence="2 4">MDT1-10-3</strain>
    </source>
</reference>
<evidence type="ECO:0000256" key="1">
    <source>
        <dbReference type="SAM" id="Phobius"/>
    </source>
</evidence>
<keyword evidence="1" id="KW-1133">Transmembrane helix</keyword>
<keyword evidence="1" id="KW-0472">Membrane</keyword>
<feature type="transmembrane region" description="Helical" evidence="1">
    <location>
        <begin position="116"/>
        <end position="135"/>
    </location>
</feature>
<name>A0A5M8QU90_9BACT</name>
<reference evidence="2 4" key="2">
    <citation type="submission" date="2019-09" db="EMBL/GenBank/DDBJ databases">
        <title>A bacterium isolated from glacier soil.</title>
        <authorList>
            <person name="Liu Q."/>
        </authorList>
    </citation>
    <scope>NUCLEOTIDE SEQUENCE [LARGE SCALE GENOMIC DNA]</scope>
    <source>
        <strain evidence="2 4">MDT1-10-3</strain>
    </source>
</reference>
<reference evidence="3 5" key="3">
    <citation type="submission" date="2024-08" db="EMBL/GenBank/DDBJ databases">
        <authorList>
            <person name="Wei W."/>
        </authorList>
    </citation>
    <scope>NUCLEOTIDE SEQUENCE [LARGE SCALE GENOMIC DNA]</scope>
    <source>
        <strain evidence="3 5">XU2</strain>
    </source>
</reference>
<dbReference type="EMBL" id="JBGOGF010000020">
    <property type="protein sequence ID" value="MFA1773813.1"/>
    <property type="molecule type" value="Genomic_DNA"/>
</dbReference>
<evidence type="ECO:0000313" key="3">
    <source>
        <dbReference type="EMBL" id="MFA1773813.1"/>
    </source>
</evidence>